<dbReference type="Proteomes" id="UP001202887">
    <property type="component" value="Unassembled WGS sequence"/>
</dbReference>
<comment type="caution">
    <text evidence="2">The sequence shown here is derived from an EMBL/GenBank/DDBJ whole genome shotgun (WGS) entry which is preliminary data.</text>
</comment>
<dbReference type="Gene3D" id="2.60.120.10">
    <property type="entry name" value="Jelly Rolls"/>
    <property type="match status" value="2"/>
</dbReference>
<dbReference type="InterPro" id="IPR014710">
    <property type="entry name" value="RmlC-like_jellyroll"/>
</dbReference>
<dbReference type="InterPro" id="IPR011051">
    <property type="entry name" value="RmlC_Cupin_sf"/>
</dbReference>
<evidence type="ECO:0000259" key="1">
    <source>
        <dbReference type="Pfam" id="PF17954"/>
    </source>
</evidence>
<proteinExistence type="predicted"/>
<evidence type="ECO:0000313" key="3">
    <source>
        <dbReference type="Proteomes" id="UP001202887"/>
    </source>
</evidence>
<reference evidence="2" key="2">
    <citation type="submission" date="2022-03" db="EMBL/GenBank/DDBJ databases">
        <authorList>
            <person name="Ryngajllo M."/>
            <person name="Jacek P."/>
            <person name="Kubiak K."/>
        </authorList>
    </citation>
    <scope>NUCLEOTIDE SEQUENCE</scope>
    <source>
        <strain evidence="2">SI1</strain>
    </source>
</reference>
<dbReference type="InterPro" id="IPR012093">
    <property type="entry name" value="Pirin"/>
</dbReference>
<dbReference type="AlphaFoldDB" id="A0AAW5EMK2"/>
<dbReference type="SUPFAM" id="SSF51182">
    <property type="entry name" value="RmlC-like cupins"/>
    <property type="match status" value="1"/>
</dbReference>
<accession>A0AAW5EMK2</accession>
<name>A0AAW5EMK2_NOVHA</name>
<evidence type="ECO:0000313" key="2">
    <source>
        <dbReference type="EMBL" id="MCJ8352998.1"/>
    </source>
</evidence>
<reference evidence="2" key="1">
    <citation type="journal article" date="2021" name="Polymers (Basel)">
        <title>Highly Stretchable Bacterial Cellulose Produced by Komagataeibacter hansenii SI1.</title>
        <authorList>
            <person name="Cielecka I."/>
            <person name="Ryngajllo M."/>
            <person name="Maniukiewicz W."/>
            <person name="Bielecki S."/>
        </authorList>
    </citation>
    <scope>NUCLEOTIDE SEQUENCE</scope>
    <source>
        <strain evidence="2">SI1</strain>
    </source>
</reference>
<dbReference type="InterPro" id="IPR041602">
    <property type="entry name" value="Quercetinase_C"/>
</dbReference>
<feature type="domain" description="Quercetin 2,3-dioxygenase C-terminal cupin" evidence="1">
    <location>
        <begin position="165"/>
        <end position="242"/>
    </location>
</feature>
<protein>
    <recommendedName>
        <fullName evidence="1">Quercetin 2,3-dioxygenase C-terminal cupin domain-containing protein</fullName>
    </recommendedName>
</protein>
<organism evidence="2 3">
    <name type="scientific">Novacetimonas hansenii</name>
    <name type="common">Komagataeibacter hansenii</name>
    <dbReference type="NCBI Taxonomy" id="436"/>
    <lineage>
        <taxon>Bacteria</taxon>
        <taxon>Pseudomonadati</taxon>
        <taxon>Pseudomonadota</taxon>
        <taxon>Alphaproteobacteria</taxon>
        <taxon>Acetobacterales</taxon>
        <taxon>Acetobacteraceae</taxon>
        <taxon>Novacetimonas</taxon>
    </lineage>
</organism>
<dbReference type="PANTHER" id="PTHR43212:SF3">
    <property type="entry name" value="QUERCETIN 2,3-DIOXYGENASE"/>
    <property type="match status" value="1"/>
</dbReference>
<dbReference type="RefSeq" id="WP_062809599.1">
    <property type="nucleotide sequence ID" value="NZ_CALLXP010000041.1"/>
</dbReference>
<dbReference type="EMBL" id="JAIBCX010000005">
    <property type="protein sequence ID" value="MCJ8352998.1"/>
    <property type="molecule type" value="Genomic_DNA"/>
</dbReference>
<gene>
    <name evidence="2" type="ORF">K1W68_03165</name>
</gene>
<dbReference type="PANTHER" id="PTHR43212">
    <property type="entry name" value="QUERCETIN 2,3-DIOXYGENASE"/>
    <property type="match status" value="1"/>
</dbReference>
<sequence length="245" mass="25182">MMMIEVRKAGMAGCLHDAGVTLRCHFAFRTCGDAGRVHWGRLRVVNVATMAPGATFALGAEENTEILTWTGAQELYFSGPGFVSSTLPPGSVQALGAGDGVNGPAWRAGAGGGGFIQFWFLPDDEGGSPVVDVRTACPMREDGGFRILASGFPEDDPEAESDITDGAPLTIRASARLLDATVRAGDSAVYATVPGRALYLLVVSGAVAVDGRALDAGDAAAVRACTGIKLTASTAAYVMLADIGE</sequence>
<dbReference type="Pfam" id="PF17954">
    <property type="entry name" value="Pirin_C_2"/>
    <property type="match status" value="1"/>
</dbReference>